<accession>A0ABW8ZLC7</accession>
<evidence type="ECO:0000256" key="1">
    <source>
        <dbReference type="SAM" id="Phobius"/>
    </source>
</evidence>
<comment type="caution">
    <text evidence="2">The sequence shown here is derived from an EMBL/GenBank/DDBJ whole genome shotgun (WGS) entry which is preliminary data.</text>
</comment>
<keyword evidence="1" id="KW-0472">Membrane</keyword>
<keyword evidence="3" id="KW-1185">Reference proteome</keyword>
<dbReference type="InterPro" id="IPR008523">
    <property type="entry name" value="DUF805"/>
</dbReference>
<dbReference type="PANTHER" id="PTHR34980:SF3">
    <property type="entry name" value="BLR8105 PROTEIN"/>
    <property type="match status" value="1"/>
</dbReference>
<gene>
    <name evidence="2" type="ORF">PQR66_09535</name>
</gene>
<dbReference type="PANTHER" id="PTHR34980">
    <property type="entry name" value="INNER MEMBRANE PROTEIN-RELATED-RELATED"/>
    <property type="match status" value="1"/>
</dbReference>
<proteinExistence type="predicted"/>
<dbReference type="EMBL" id="JAQQFN010000005">
    <property type="protein sequence ID" value="MFL9883266.1"/>
    <property type="molecule type" value="Genomic_DNA"/>
</dbReference>
<evidence type="ECO:0000313" key="3">
    <source>
        <dbReference type="Proteomes" id="UP001629249"/>
    </source>
</evidence>
<sequence>MKNIPVAFFLGEGRLLRSELIVRLVLLALVCTAFGELAGRTVGEWGSAVMSAVFLWSALAMSIQRLHDIGNSGWWLLWLCLPVLGPVWLVIQLLRRGVEGSNRFGDDPATRADYLKVDIAE</sequence>
<evidence type="ECO:0000313" key="2">
    <source>
        <dbReference type="EMBL" id="MFL9883266.1"/>
    </source>
</evidence>
<dbReference type="RefSeq" id="WP_408326127.1">
    <property type="nucleotide sequence ID" value="NZ_JAQQFH010000002.1"/>
</dbReference>
<feature type="transmembrane region" description="Helical" evidence="1">
    <location>
        <begin position="45"/>
        <end position="63"/>
    </location>
</feature>
<keyword evidence="1" id="KW-1133">Transmembrane helix</keyword>
<organism evidence="2 3">
    <name type="scientific">Paraburkholderia agricolaris</name>
    <dbReference type="NCBI Taxonomy" id="2152888"/>
    <lineage>
        <taxon>Bacteria</taxon>
        <taxon>Pseudomonadati</taxon>
        <taxon>Pseudomonadota</taxon>
        <taxon>Betaproteobacteria</taxon>
        <taxon>Burkholderiales</taxon>
        <taxon>Burkholderiaceae</taxon>
        <taxon>Paraburkholderia</taxon>
    </lineage>
</organism>
<feature type="transmembrane region" description="Helical" evidence="1">
    <location>
        <begin position="75"/>
        <end position="94"/>
    </location>
</feature>
<feature type="transmembrane region" description="Helical" evidence="1">
    <location>
        <begin position="20"/>
        <end position="38"/>
    </location>
</feature>
<reference evidence="2 3" key="1">
    <citation type="journal article" date="2024" name="Chem. Sci.">
        <title>Discovery of megapolipeptins by genome mining of a Burkholderiales bacteria collection.</title>
        <authorList>
            <person name="Paulo B.S."/>
            <person name="Recchia M.J.J."/>
            <person name="Lee S."/>
            <person name="Fergusson C.H."/>
            <person name="Romanowski S.B."/>
            <person name="Hernandez A."/>
            <person name="Krull N."/>
            <person name="Liu D.Y."/>
            <person name="Cavanagh H."/>
            <person name="Bos A."/>
            <person name="Gray C.A."/>
            <person name="Murphy B.T."/>
            <person name="Linington R.G."/>
            <person name="Eustaquio A.S."/>
        </authorList>
    </citation>
    <scope>NUCLEOTIDE SEQUENCE [LARGE SCALE GENOMIC DNA]</scope>
    <source>
        <strain evidence="2 3">RL16-012-BIC-B</strain>
    </source>
</reference>
<protein>
    <submittedName>
        <fullName evidence="2">DUF805 domain-containing protein</fullName>
    </submittedName>
</protein>
<dbReference type="Proteomes" id="UP001629249">
    <property type="component" value="Unassembled WGS sequence"/>
</dbReference>
<dbReference type="Pfam" id="PF05656">
    <property type="entry name" value="DUF805"/>
    <property type="match status" value="1"/>
</dbReference>
<name>A0ABW8ZLC7_9BURK</name>
<keyword evidence="1" id="KW-0812">Transmembrane</keyword>